<protein>
    <submittedName>
        <fullName evidence="2">Uncharacterized protein</fullName>
    </submittedName>
</protein>
<proteinExistence type="predicted"/>
<name>A0A024WLJ9_PLAFA</name>
<sequence length="172" mass="20478">MNANSFNDYNNLGLNQITLLNNKKKKKNTNGNNNNSNNNKCSRRKRYNIKKDINKKNIFNDNNYSPSNSLLKTKMKKKIYNKKYTQLKSHSPLFGTKNYINITNSLRPSCCNDKNQFHILRRMPISKSGDDVNLINNEKRNKKMKTKNLHVYIYFFKKWTYILNKKKSNDKR</sequence>
<dbReference type="GO" id="GO:0006334">
    <property type="term" value="P:nucleosome assembly"/>
    <property type="evidence" value="ECO:0007669"/>
    <property type="project" value="TreeGrafter"/>
</dbReference>
<gene>
    <name evidence="2" type="ORF">PFMALIP_03836</name>
</gene>
<feature type="compositionally biased region" description="Low complexity" evidence="1">
    <location>
        <begin position="29"/>
        <end position="40"/>
    </location>
</feature>
<dbReference type="EMBL" id="KI925587">
    <property type="protein sequence ID" value="ETW48129.1"/>
    <property type="molecule type" value="Genomic_DNA"/>
</dbReference>
<dbReference type="InterPro" id="IPR045145">
    <property type="entry name" value="PTHR15271"/>
</dbReference>
<dbReference type="Proteomes" id="UP000030699">
    <property type="component" value="Unassembled WGS sequence"/>
</dbReference>
<evidence type="ECO:0000256" key="1">
    <source>
        <dbReference type="SAM" id="MobiDB-lite"/>
    </source>
</evidence>
<feature type="region of interest" description="Disordered" evidence="1">
    <location>
        <begin position="22"/>
        <end position="43"/>
    </location>
</feature>
<reference evidence="2 3" key="2">
    <citation type="submission" date="2013-02" db="EMBL/GenBank/DDBJ databases">
        <title>The Genome Sequence of Plasmodium falciparum MaliPS096_E11.</title>
        <authorList>
            <consortium name="The Broad Institute Genome Sequencing Platform"/>
            <consortium name="The Broad Institute Genome Sequencing Center for Infectious Disease"/>
            <person name="Neafsey D."/>
            <person name="Cheeseman I."/>
            <person name="Volkman S."/>
            <person name="Adams J."/>
            <person name="Walker B."/>
            <person name="Young S.K."/>
            <person name="Zeng Q."/>
            <person name="Gargeya S."/>
            <person name="Fitzgerald M."/>
            <person name="Haas B."/>
            <person name="Abouelleil A."/>
            <person name="Alvarado L."/>
            <person name="Arachchi H.M."/>
            <person name="Berlin A.M."/>
            <person name="Chapman S.B."/>
            <person name="Dewar J."/>
            <person name="Goldberg J."/>
            <person name="Griggs A."/>
            <person name="Gujja S."/>
            <person name="Hansen M."/>
            <person name="Howarth C."/>
            <person name="Imamovic A."/>
            <person name="Larimer J."/>
            <person name="McCowan C."/>
            <person name="Murphy C."/>
            <person name="Neiman D."/>
            <person name="Pearson M."/>
            <person name="Priest M."/>
            <person name="Roberts A."/>
            <person name="Saif S."/>
            <person name="Shea T."/>
            <person name="Sisk P."/>
            <person name="Sykes S."/>
            <person name="Wortman J."/>
            <person name="Nusbaum C."/>
            <person name="Birren B."/>
        </authorList>
    </citation>
    <scope>NUCLEOTIDE SEQUENCE [LARGE SCALE GENOMIC DNA]</scope>
    <source>
        <strain evidence="2 3">MaliPS096_E11</strain>
    </source>
</reference>
<dbReference type="AlphaFoldDB" id="A0A024WLJ9"/>
<organism evidence="2 3">
    <name type="scientific">Plasmodium falciparum MaliPS096_E11</name>
    <dbReference type="NCBI Taxonomy" id="1036727"/>
    <lineage>
        <taxon>Eukaryota</taxon>
        <taxon>Sar</taxon>
        <taxon>Alveolata</taxon>
        <taxon>Apicomplexa</taxon>
        <taxon>Aconoidasida</taxon>
        <taxon>Haemosporida</taxon>
        <taxon>Plasmodiidae</taxon>
        <taxon>Plasmodium</taxon>
        <taxon>Plasmodium (Laverania)</taxon>
    </lineage>
</organism>
<dbReference type="PANTHER" id="PTHR15271">
    <property type="entry name" value="CHROMATIN ASSEMBLY FACTOR 1 SUBUNIT B"/>
    <property type="match status" value="1"/>
</dbReference>
<reference evidence="2 3" key="1">
    <citation type="submission" date="2013-02" db="EMBL/GenBank/DDBJ databases">
        <title>The Genome Annotation of Plasmodium falciparum MaliPS096_E11.</title>
        <authorList>
            <consortium name="The Broad Institute Genome Sequencing Platform"/>
            <consortium name="The Broad Institute Genome Sequencing Center for Infectious Disease"/>
            <person name="Neafsey D."/>
            <person name="Hoffman S."/>
            <person name="Volkman S."/>
            <person name="Rosenthal P."/>
            <person name="Walker B."/>
            <person name="Young S.K."/>
            <person name="Zeng Q."/>
            <person name="Gargeya S."/>
            <person name="Fitzgerald M."/>
            <person name="Haas B."/>
            <person name="Abouelleil A."/>
            <person name="Allen A.W."/>
            <person name="Alvarado L."/>
            <person name="Arachchi H.M."/>
            <person name="Berlin A.M."/>
            <person name="Chapman S.B."/>
            <person name="Gainer-Dewar J."/>
            <person name="Goldberg J."/>
            <person name="Griggs A."/>
            <person name="Gujja S."/>
            <person name="Hansen M."/>
            <person name="Howarth C."/>
            <person name="Imamovic A."/>
            <person name="Ireland A."/>
            <person name="Larimer J."/>
            <person name="McCowan C."/>
            <person name="Murphy C."/>
            <person name="Pearson M."/>
            <person name="Poon T.W."/>
            <person name="Priest M."/>
            <person name="Roberts A."/>
            <person name="Saif S."/>
            <person name="Shea T."/>
            <person name="Sisk P."/>
            <person name="Sykes S."/>
            <person name="Wortman J."/>
            <person name="Nusbaum C."/>
            <person name="Birren B."/>
        </authorList>
    </citation>
    <scope>NUCLEOTIDE SEQUENCE [LARGE SCALE GENOMIC DNA]</scope>
    <source>
        <strain evidence="2 3">MaliPS096_E11</strain>
    </source>
</reference>
<dbReference type="GO" id="GO:0033186">
    <property type="term" value="C:CAF-1 complex"/>
    <property type="evidence" value="ECO:0007669"/>
    <property type="project" value="TreeGrafter"/>
</dbReference>
<evidence type="ECO:0000313" key="2">
    <source>
        <dbReference type="EMBL" id="ETW48129.1"/>
    </source>
</evidence>
<dbReference type="GO" id="GO:0006335">
    <property type="term" value="P:DNA replication-dependent chromatin assembly"/>
    <property type="evidence" value="ECO:0007669"/>
    <property type="project" value="InterPro"/>
</dbReference>
<evidence type="ECO:0000313" key="3">
    <source>
        <dbReference type="Proteomes" id="UP000030699"/>
    </source>
</evidence>
<accession>A0A024WLJ9</accession>
<dbReference type="PANTHER" id="PTHR15271:SF4">
    <property type="entry name" value="CHROMATIN ASSEMBLY FACTOR 1 SUBUNIT B"/>
    <property type="match status" value="1"/>
</dbReference>
<dbReference type="GO" id="GO:0005634">
    <property type="term" value="C:nucleus"/>
    <property type="evidence" value="ECO:0007669"/>
    <property type="project" value="TreeGrafter"/>
</dbReference>